<dbReference type="AlphaFoldDB" id="A0A397BRR3"/>
<dbReference type="PANTHER" id="PTHR46586:SF3">
    <property type="entry name" value="ANKYRIN REPEAT-CONTAINING PROTEIN"/>
    <property type="match status" value="1"/>
</dbReference>
<evidence type="ECO:0000313" key="2">
    <source>
        <dbReference type="Proteomes" id="UP000265427"/>
    </source>
</evidence>
<comment type="caution">
    <text evidence="1">The sequence shown here is derived from an EMBL/GenBank/DDBJ whole genome shotgun (WGS) entry which is preliminary data.</text>
</comment>
<dbReference type="EMBL" id="QUSZ01002376">
    <property type="protein sequence ID" value="RHY22403.1"/>
    <property type="molecule type" value="Genomic_DNA"/>
</dbReference>
<dbReference type="SUPFAM" id="SSF48403">
    <property type="entry name" value="Ankyrin repeat"/>
    <property type="match status" value="1"/>
</dbReference>
<accession>A0A397BRR3</accession>
<dbReference type="PANTHER" id="PTHR46586">
    <property type="entry name" value="ANKYRIN REPEAT-CONTAINING PROTEIN"/>
    <property type="match status" value="1"/>
</dbReference>
<evidence type="ECO:0000313" key="1">
    <source>
        <dbReference type="EMBL" id="RHY22403.1"/>
    </source>
</evidence>
<protein>
    <submittedName>
        <fullName evidence="1">Uncharacterized protein</fullName>
    </submittedName>
</protein>
<name>A0A397BRR3_APHAT</name>
<dbReference type="InterPro" id="IPR052050">
    <property type="entry name" value="SecEffector_AnkRepeat"/>
</dbReference>
<proteinExistence type="predicted"/>
<reference evidence="1 2" key="1">
    <citation type="submission" date="2018-08" db="EMBL/GenBank/DDBJ databases">
        <title>Aphanomyces genome sequencing and annotation.</title>
        <authorList>
            <person name="Minardi D."/>
            <person name="Oidtmann B."/>
            <person name="Van Der Giezen M."/>
            <person name="Studholme D.J."/>
        </authorList>
    </citation>
    <scope>NUCLEOTIDE SEQUENCE [LARGE SCALE GENOMIC DNA]</scope>
    <source>
        <strain evidence="1 2">Kv</strain>
    </source>
</reference>
<dbReference type="InterPro" id="IPR036770">
    <property type="entry name" value="Ankyrin_rpt-contain_sf"/>
</dbReference>
<gene>
    <name evidence="1" type="ORF">DYB36_007449</name>
</gene>
<dbReference type="Gene3D" id="1.25.40.20">
    <property type="entry name" value="Ankyrin repeat-containing domain"/>
    <property type="match status" value="1"/>
</dbReference>
<sequence length="235" mass="25866">MATFQAVLASESLLSCVIAFQRGLDGRIADIHRQMTSHEPLTEKPPNVEVLGSIVLPWLLRHGKLHLPRLLRLLPYMKSVVAAHAAFTGSLELFQSMPNLATSFRRLNLIDIAAERVIILLHSKGLKPSCGKSPVTAAVRNHVDVVGYLTTRCARDCKWFTQDEALLNDCPLEIVQVLVENRAKLPLAKTMDLAAKRGRLDVMTFLHVHGLEGCTTKAVDGAAARGFTDVVDFLL</sequence>
<organism evidence="1 2">
    <name type="scientific">Aphanomyces astaci</name>
    <name type="common">Crayfish plague agent</name>
    <dbReference type="NCBI Taxonomy" id="112090"/>
    <lineage>
        <taxon>Eukaryota</taxon>
        <taxon>Sar</taxon>
        <taxon>Stramenopiles</taxon>
        <taxon>Oomycota</taxon>
        <taxon>Saprolegniomycetes</taxon>
        <taxon>Saprolegniales</taxon>
        <taxon>Verrucalvaceae</taxon>
        <taxon>Aphanomyces</taxon>
    </lineage>
</organism>
<dbReference type="Proteomes" id="UP000265427">
    <property type="component" value="Unassembled WGS sequence"/>
</dbReference>